<evidence type="ECO:0000313" key="1">
    <source>
        <dbReference type="EMBL" id="AAN83692.1"/>
    </source>
</evidence>
<dbReference type="KEGG" id="ecc:c5270"/>
<sequence>MSDIFVISGFAFSGHDRPLPCHTSCVKNTASQRGGSHKHSCCGIVINNFSLNAGI</sequence>
<gene>
    <name evidence="1" type="ordered locus">c5270</name>
</gene>
<dbReference type="AlphaFoldDB" id="A0A0H2VG72"/>
<dbReference type="HOGENOM" id="CLU_3098888_0_0_6"/>
<name>A0A0H2VG72_ECOL6</name>
<dbReference type="EMBL" id="AE014075">
    <property type="protein sequence ID" value="AAN83692.1"/>
    <property type="molecule type" value="Genomic_DNA"/>
</dbReference>
<protein>
    <submittedName>
        <fullName evidence="1">Uncharacterized protein</fullName>
    </submittedName>
</protein>
<dbReference type="Proteomes" id="UP000001410">
    <property type="component" value="Chromosome"/>
</dbReference>
<organism evidence="1 2">
    <name type="scientific">Escherichia coli O6:H1 (strain CFT073 / ATCC 700928 / UPEC)</name>
    <dbReference type="NCBI Taxonomy" id="199310"/>
    <lineage>
        <taxon>Bacteria</taxon>
        <taxon>Pseudomonadati</taxon>
        <taxon>Pseudomonadota</taxon>
        <taxon>Gammaproteobacteria</taxon>
        <taxon>Enterobacterales</taxon>
        <taxon>Enterobacteriaceae</taxon>
        <taxon>Escherichia</taxon>
    </lineage>
</organism>
<proteinExistence type="predicted"/>
<evidence type="ECO:0000313" key="2">
    <source>
        <dbReference type="Proteomes" id="UP000001410"/>
    </source>
</evidence>
<keyword evidence="2" id="KW-1185">Reference proteome</keyword>
<accession>A0A0H2VG72</accession>
<reference evidence="1 2" key="1">
    <citation type="journal article" date="2002" name="Proc. Natl. Acad. Sci. U.S.A.">
        <title>Extensive mosaic structure revealed by the complete genome sequence of uropathogenic Escherichia coli.</title>
        <authorList>
            <person name="Welch R.A."/>
            <person name="Burland V."/>
            <person name="Plunkett G.III."/>
            <person name="Redford P."/>
            <person name="Roesch P."/>
            <person name="Rasko D."/>
            <person name="Buckles E.L."/>
            <person name="Liou S.R."/>
            <person name="Boutin A."/>
            <person name="Hackett J."/>
            <person name="Stroud D."/>
            <person name="Mayhew G.F."/>
            <person name="Rose D.J."/>
            <person name="Zhou S."/>
            <person name="Schwartz D.C."/>
            <person name="Perna N.T."/>
            <person name="Mobley H.L."/>
            <person name="Donnenberg M.S."/>
            <person name="Blattner F.R."/>
        </authorList>
    </citation>
    <scope>NUCLEOTIDE SEQUENCE [LARGE SCALE GENOMIC DNA]</scope>
    <source>
        <strain evidence="2">CFT073 / ATCC 700928 / UPEC</strain>
    </source>
</reference>